<evidence type="ECO:0000313" key="1">
    <source>
        <dbReference type="EMBL" id="HIY21492.1"/>
    </source>
</evidence>
<dbReference type="EMBL" id="DXDX01000117">
    <property type="protein sequence ID" value="HIY21492.1"/>
    <property type="molecule type" value="Genomic_DNA"/>
</dbReference>
<accession>A0A9D1Y9G1</accession>
<gene>
    <name evidence="1" type="ORF">H9841_06295</name>
</gene>
<reference evidence="1" key="1">
    <citation type="journal article" date="2021" name="PeerJ">
        <title>Extensive microbial diversity within the chicken gut microbiome revealed by metagenomics and culture.</title>
        <authorList>
            <person name="Gilroy R."/>
            <person name="Ravi A."/>
            <person name="Getino M."/>
            <person name="Pursley I."/>
            <person name="Horton D.L."/>
            <person name="Alikhan N.F."/>
            <person name="Baker D."/>
            <person name="Gharbi K."/>
            <person name="Hall N."/>
            <person name="Watson M."/>
            <person name="Adriaenssens E.M."/>
            <person name="Foster-Nyarko E."/>
            <person name="Jarju S."/>
            <person name="Secka A."/>
            <person name="Antonio M."/>
            <person name="Oren A."/>
            <person name="Chaudhuri R.R."/>
            <person name="La Ragione R."/>
            <person name="Hildebrand F."/>
            <person name="Pallen M.J."/>
        </authorList>
    </citation>
    <scope>NUCLEOTIDE SEQUENCE</scope>
    <source>
        <strain evidence="1">ChiBcec16_6824</strain>
    </source>
</reference>
<evidence type="ECO:0000313" key="2">
    <source>
        <dbReference type="Proteomes" id="UP000823868"/>
    </source>
</evidence>
<name>A0A9D1Y9G1_9FIRM</name>
<comment type="caution">
    <text evidence="1">The sequence shown here is derived from an EMBL/GenBank/DDBJ whole genome shotgun (WGS) entry which is preliminary data.</text>
</comment>
<proteinExistence type="predicted"/>
<reference evidence="1" key="2">
    <citation type="submission" date="2021-04" db="EMBL/GenBank/DDBJ databases">
        <authorList>
            <person name="Gilroy R."/>
        </authorList>
    </citation>
    <scope>NUCLEOTIDE SEQUENCE</scope>
    <source>
        <strain evidence="1">ChiBcec16_6824</strain>
    </source>
</reference>
<organism evidence="1 2">
    <name type="scientific">Candidatus Flavonifractor merdigallinarum</name>
    <dbReference type="NCBI Taxonomy" id="2838589"/>
    <lineage>
        <taxon>Bacteria</taxon>
        <taxon>Bacillati</taxon>
        <taxon>Bacillota</taxon>
        <taxon>Clostridia</taxon>
        <taxon>Eubacteriales</taxon>
        <taxon>Oscillospiraceae</taxon>
        <taxon>Flavonifractor</taxon>
    </lineage>
</organism>
<dbReference type="AlphaFoldDB" id="A0A9D1Y9G1"/>
<protein>
    <submittedName>
        <fullName evidence="1">Uncharacterized protein</fullName>
    </submittedName>
</protein>
<dbReference type="Proteomes" id="UP000823868">
    <property type="component" value="Unassembled WGS sequence"/>
</dbReference>
<sequence>MPTSPELIFLTPPEYMRAVQSAGYTAAHLAYRMGGGPHLYRAGAPMAPRGGLLAMDCREAPIAGNPEPVCREIVRECSARGFRGVLALGARPSALMSAVLRELEPLLARQGWPLYVPESCAEVGKARILLSSALSGGSLQARLEEAAERYGPERLVLRLERVAQDFPLPSPTGEGVPLGREGLQRLLETEQPAVFFSHELCARYFTYMSGANGAHFVLFDDVGSLRKKLELARQMHIRQAVLSYPQISDLLPELVE</sequence>